<evidence type="ECO:0000313" key="3">
    <source>
        <dbReference type="Proteomes" id="UP001208570"/>
    </source>
</evidence>
<protein>
    <recommendedName>
        <fullName evidence="4">SEFIR domain-containing protein</fullName>
    </recommendedName>
</protein>
<proteinExistence type="predicted"/>
<keyword evidence="1" id="KW-0472">Membrane</keyword>
<evidence type="ECO:0008006" key="4">
    <source>
        <dbReference type="Google" id="ProtNLM"/>
    </source>
</evidence>
<gene>
    <name evidence="2" type="ORF">LSH36_550g02055</name>
</gene>
<evidence type="ECO:0000256" key="1">
    <source>
        <dbReference type="SAM" id="Phobius"/>
    </source>
</evidence>
<name>A0AAD9MYB8_9ANNE</name>
<keyword evidence="3" id="KW-1185">Reference proteome</keyword>
<reference evidence="2" key="1">
    <citation type="journal article" date="2023" name="Mol. Biol. Evol.">
        <title>Third-Generation Sequencing Reveals the Adaptive Role of the Epigenome in Three Deep-Sea Polychaetes.</title>
        <authorList>
            <person name="Perez M."/>
            <person name="Aroh O."/>
            <person name="Sun Y."/>
            <person name="Lan Y."/>
            <person name="Juniper S.K."/>
            <person name="Young C.R."/>
            <person name="Angers B."/>
            <person name="Qian P.Y."/>
        </authorList>
    </citation>
    <scope>NUCLEOTIDE SEQUENCE</scope>
    <source>
        <strain evidence="2">P08H-3</strain>
    </source>
</reference>
<keyword evidence="1" id="KW-1133">Transmembrane helix</keyword>
<feature type="transmembrane region" description="Helical" evidence="1">
    <location>
        <begin position="282"/>
        <end position="305"/>
    </location>
</feature>
<comment type="caution">
    <text evidence="2">The sequence shown here is derived from an EMBL/GenBank/DDBJ whole genome shotgun (WGS) entry which is preliminary data.</text>
</comment>
<organism evidence="2 3">
    <name type="scientific">Paralvinella palmiformis</name>
    <dbReference type="NCBI Taxonomy" id="53620"/>
    <lineage>
        <taxon>Eukaryota</taxon>
        <taxon>Metazoa</taxon>
        <taxon>Spiralia</taxon>
        <taxon>Lophotrochozoa</taxon>
        <taxon>Annelida</taxon>
        <taxon>Polychaeta</taxon>
        <taxon>Sedentaria</taxon>
        <taxon>Canalipalpata</taxon>
        <taxon>Terebellida</taxon>
        <taxon>Terebelliformia</taxon>
        <taxon>Alvinellidae</taxon>
        <taxon>Paralvinella</taxon>
    </lineage>
</organism>
<dbReference type="Proteomes" id="UP001208570">
    <property type="component" value="Unassembled WGS sequence"/>
</dbReference>
<dbReference type="EMBL" id="JAODUP010000550">
    <property type="protein sequence ID" value="KAK2147489.1"/>
    <property type="molecule type" value="Genomic_DNA"/>
</dbReference>
<sequence length="641" mass="71312">MSCCGTRSKIDEMAPADSLTLFCSLISAATFTGTMPTVAWNIKTPLYERCSHFIKANQGYRCVDHQNYGCQAEKIPNNFSDVFHCSRGSCPPNPVNLMVTYYKKRRYFGGALFTGINISWAIDTHDDLYMNLDGFLLKLMSPMRSNVIKMKVNVTQQPIDEMSKKVYFQMWFRFDCFYPVPKNENWTLTVIQIPYDPKASDVGALKHFTLDNNGDLVLPPEHGTETERSSWIVDSTQVISSTGLTHAVTATDIASTSVAFTQVSPKVNKILSDPDKRVIPTYGVLIGVLAGVLVVLLSIIGICFIQRQQPCLLTVWKKGMPCPVVSKRPRVTLEKTDNSIVKCQKVLVLYEESSTEHIQRSLDLSRALTEICEVLQPSDIECKNNVISKPDVQDMIERVDFIVIVSSDNIVKTVSYLQDERPAGDDSIVLALNALLSLGERISSKVVTVYFPEEKHLRILNGISMWCPVALPANLCTVFDWIQGQNPIQLIRADSIPDQETKLGQASMEASGSECTSVKCPTTIGWQDSGFRESGVCSWPLNLSPMIQADEADITDVHDKSSCIGLAAPCHHLWNYNVWSQNPAHSCTNHGFNILAPDASRQTHPVTVGSLNKYSICYKPPHDCNSINTDISSYVDLINSE</sequence>
<dbReference type="AlphaFoldDB" id="A0AAD9MYB8"/>
<keyword evidence="1" id="KW-0812">Transmembrane</keyword>
<accession>A0AAD9MYB8</accession>
<evidence type="ECO:0000313" key="2">
    <source>
        <dbReference type="EMBL" id="KAK2147489.1"/>
    </source>
</evidence>